<name>A0AC34G8N3_9BILA</name>
<dbReference type="Proteomes" id="UP000887579">
    <property type="component" value="Unplaced"/>
</dbReference>
<proteinExistence type="predicted"/>
<evidence type="ECO:0000313" key="1">
    <source>
        <dbReference type="Proteomes" id="UP000887579"/>
    </source>
</evidence>
<evidence type="ECO:0000313" key="2">
    <source>
        <dbReference type="WBParaSite" id="ES5_v2.g25954.t1"/>
    </source>
</evidence>
<dbReference type="WBParaSite" id="ES5_v2.g25954.t1">
    <property type="protein sequence ID" value="ES5_v2.g25954.t1"/>
    <property type="gene ID" value="ES5_v2.g25954"/>
</dbReference>
<protein>
    <submittedName>
        <fullName evidence="2">Uncharacterized protein</fullName>
    </submittedName>
</protein>
<reference evidence="2" key="1">
    <citation type="submission" date="2022-11" db="UniProtKB">
        <authorList>
            <consortium name="WormBaseParasite"/>
        </authorList>
    </citation>
    <scope>IDENTIFICATION</scope>
</reference>
<organism evidence="1 2">
    <name type="scientific">Panagrolaimus sp. ES5</name>
    <dbReference type="NCBI Taxonomy" id="591445"/>
    <lineage>
        <taxon>Eukaryota</taxon>
        <taxon>Metazoa</taxon>
        <taxon>Ecdysozoa</taxon>
        <taxon>Nematoda</taxon>
        <taxon>Chromadorea</taxon>
        <taxon>Rhabditida</taxon>
        <taxon>Tylenchina</taxon>
        <taxon>Panagrolaimomorpha</taxon>
        <taxon>Panagrolaimoidea</taxon>
        <taxon>Panagrolaimidae</taxon>
        <taxon>Panagrolaimus</taxon>
    </lineage>
</organism>
<accession>A0AC34G8N3</accession>
<sequence>MVPSKRASFLATYRRDQDFSLPDSIMFYIAKNPSSAKVYQKMIQSCKYFFVQNPILVFSHLHCCYETKWETFSNNMPVSLDETFSKIWVTDEIFVDNLSSTEQNSFSSIVSKIYRSDIKELSLMNQFISFADLIFLTSKCEMSVIFGGENGEEFDVPFEKILEVLPKLRGLSL</sequence>